<dbReference type="AlphaFoldDB" id="A0A1X1Y5H7"/>
<proteinExistence type="predicted"/>
<gene>
    <name evidence="1" type="ORF">AWC14_25765</name>
</gene>
<sequence length="118" mass="13097">MDVTTETIAVETQMRVELLLPAVGSAFHAVLVREDAQWFDDDPTPDIQQHVVCERDLSVALPSVFTAIDEWLEHEHRLRVLPHSWQPAESGADTGVALLLEGRAAPALPFRGLLGYWG</sequence>
<reference evidence="1 2" key="1">
    <citation type="submission" date="2016-01" db="EMBL/GenBank/DDBJ databases">
        <title>The new phylogeny of the genus Mycobacterium.</title>
        <authorList>
            <person name="Tarcisio F."/>
            <person name="Conor M."/>
            <person name="Antonella G."/>
            <person name="Elisabetta G."/>
            <person name="Giulia F.S."/>
            <person name="Sara T."/>
            <person name="Anna F."/>
            <person name="Clotilde B."/>
            <person name="Roberto B."/>
            <person name="Veronica D.S."/>
            <person name="Fabio R."/>
            <person name="Monica P."/>
            <person name="Olivier J."/>
            <person name="Enrico T."/>
            <person name="Nicola S."/>
        </authorList>
    </citation>
    <scope>NUCLEOTIDE SEQUENCE [LARGE SCALE GENOMIC DNA]</scope>
    <source>
        <strain evidence="1 2">DSM 45166</strain>
    </source>
</reference>
<evidence type="ECO:0000313" key="1">
    <source>
        <dbReference type="EMBL" id="ORW06296.1"/>
    </source>
</evidence>
<dbReference type="EMBL" id="LQPE01000066">
    <property type="protein sequence ID" value="ORW06296.1"/>
    <property type="molecule type" value="Genomic_DNA"/>
</dbReference>
<name>A0A1X1Y5H7_9MYCO</name>
<accession>A0A1X1Y5H7</accession>
<dbReference type="Proteomes" id="UP000193487">
    <property type="component" value="Unassembled WGS sequence"/>
</dbReference>
<dbReference type="RefSeq" id="WP_085241213.1">
    <property type="nucleotide sequence ID" value="NZ_LQPE01000066.1"/>
</dbReference>
<keyword evidence="2" id="KW-1185">Reference proteome</keyword>
<organism evidence="1 2">
    <name type="scientific">Mycobacterium kyorinense</name>
    <dbReference type="NCBI Taxonomy" id="487514"/>
    <lineage>
        <taxon>Bacteria</taxon>
        <taxon>Bacillati</taxon>
        <taxon>Actinomycetota</taxon>
        <taxon>Actinomycetes</taxon>
        <taxon>Mycobacteriales</taxon>
        <taxon>Mycobacteriaceae</taxon>
        <taxon>Mycobacterium</taxon>
    </lineage>
</organism>
<protein>
    <submittedName>
        <fullName evidence="1">Uncharacterized protein</fullName>
    </submittedName>
</protein>
<evidence type="ECO:0000313" key="2">
    <source>
        <dbReference type="Proteomes" id="UP000193487"/>
    </source>
</evidence>
<comment type="caution">
    <text evidence="1">The sequence shown here is derived from an EMBL/GenBank/DDBJ whole genome shotgun (WGS) entry which is preliminary data.</text>
</comment>